<feature type="chain" id="PRO_5037112772" evidence="3">
    <location>
        <begin position="25"/>
        <end position="501"/>
    </location>
</feature>
<evidence type="ECO:0000256" key="2">
    <source>
        <dbReference type="ARBA" id="ARBA00022801"/>
    </source>
</evidence>
<organism evidence="4 5">
    <name type="scientific">Sulfitobacter aestuariivivens</name>
    <dbReference type="NCBI Taxonomy" id="2766981"/>
    <lineage>
        <taxon>Bacteria</taxon>
        <taxon>Pseudomonadati</taxon>
        <taxon>Pseudomonadota</taxon>
        <taxon>Alphaproteobacteria</taxon>
        <taxon>Rhodobacterales</taxon>
        <taxon>Roseobacteraceae</taxon>
        <taxon>Sulfitobacter</taxon>
    </lineage>
</organism>
<dbReference type="Gene3D" id="3.40.710.10">
    <property type="entry name" value="DD-peptidase/beta-lactamase superfamily"/>
    <property type="match status" value="2"/>
</dbReference>
<evidence type="ECO:0000256" key="1">
    <source>
        <dbReference type="ARBA" id="ARBA00006096"/>
    </source>
</evidence>
<evidence type="ECO:0000256" key="3">
    <source>
        <dbReference type="SAM" id="SignalP"/>
    </source>
</evidence>
<accession>A0A927D681</accession>
<gene>
    <name evidence="4" type="primary">dacB</name>
    <name evidence="4" type="ORF">H9Q16_18325</name>
</gene>
<name>A0A927D681_9RHOB</name>
<keyword evidence="4" id="KW-0645">Protease</keyword>
<dbReference type="RefSeq" id="WP_191077144.1">
    <property type="nucleotide sequence ID" value="NZ_JACTAG010000003.1"/>
</dbReference>
<proteinExistence type="inferred from homology"/>
<keyword evidence="3" id="KW-0732">Signal</keyword>
<protein>
    <submittedName>
        <fullName evidence="4">D-alanyl-D-alanine carboxypeptidase/D-alanyl-D-alanine-endopeptidase</fullName>
        <ecNumber evidence="4">3.4.16.4</ecNumber>
    </submittedName>
</protein>
<dbReference type="GO" id="GO:0000270">
    <property type="term" value="P:peptidoglycan metabolic process"/>
    <property type="evidence" value="ECO:0007669"/>
    <property type="project" value="TreeGrafter"/>
</dbReference>
<evidence type="ECO:0000313" key="4">
    <source>
        <dbReference type="EMBL" id="MBD3665898.1"/>
    </source>
</evidence>
<keyword evidence="2 4" id="KW-0378">Hydrolase</keyword>
<dbReference type="PANTHER" id="PTHR30023:SF0">
    <property type="entry name" value="PENICILLIN-SENSITIVE CARBOXYPEPTIDASE A"/>
    <property type="match status" value="1"/>
</dbReference>
<comment type="caution">
    <text evidence="4">The sequence shown here is derived from an EMBL/GenBank/DDBJ whole genome shotgun (WGS) entry which is preliminary data.</text>
</comment>
<dbReference type="InterPro" id="IPR012338">
    <property type="entry name" value="Beta-lactam/transpept-like"/>
</dbReference>
<dbReference type="Gene3D" id="3.50.80.20">
    <property type="entry name" value="D-Ala-D-Ala carboxypeptidase C, peptidase S13"/>
    <property type="match status" value="1"/>
</dbReference>
<dbReference type="AlphaFoldDB" id="A0A927D681"/>
<dbReference type="Pfam" id="PF02113">
    <property type="entry name" value="Peptidase_S13"/>
    <property type="match status" value="1"/>
</dbReference>
<dbReference type="EMBL" id="JACTAG010000003">
    <property type="protein sequence ID" value="MBD3665898.1"/>
    <property type="molecule type" value="Genomic_DNA"/>
</dbReference>
<dbReference type="EC" id="3.4.16.4" evidence="4"/>
<sequence>MRNRFSRRFFLGSAAASVASGAFAQSLTPEISLRPVLRGKGFYKRAVRDAQSIIRAEKLTGNVAFAVADARTGAWLECENEQMGTPPASTAKAITALYALETLGADHQFETRLCVTGGIQDGVVQGDLVLIGGGDPLLDTNGLAEMAAQLKAAGVRAVKGDFKVFEASLPVMRQIDPEQPDQVGYNPGVSGLALNFNRVHFEWKRGNNGYAVTMDGRTAKYRPEVAMAVMQVRDRKAPIYTYEDRAGRDNWTVARGALGKGGSRWLPVRKPGLYAGDVFATLAGSHGIRLGRPQVVDALPPGEVIVTRKSIALRGILRGMLKYSTNLTAEMVGLAASTKRMGAVPNLRASAAEMNRWAIAALGMTAPKLVDHSGLGDDSTMTTLDMARALVKAHEGGLRPILKPIAMRDTKGRPVKEHPVTVDAKTGTLNFVSGLAGYMTVPDGRVLAFAILAANPAERAKIRRADRERPPGTRTWNRRAKRVQQALIERWATLYGAEGEG</sequence>
<dbReference type="Proteomes" id="UP000635142">
    <property type="component" value="Unassembled WGS sequence"/>
</dbReference>
<dbReference type="GO" id="GO:0009002">
    <property type="term" value="F:serine-type D-Ala-D-Ala carboxypeptidase activity"/>
    <property type="evidence" value="ECO:0007669"/>
    <property type="project" value="UniProtKB-EC"/>
</dbReference>
<dbReference type="PROSITE" id="PS51318">
    <property type="entry name" value="TAT"/>
    <property type="match status" value="1"/>
</dbReference>
<dbReference type="PRINTS" id="PR00922">
    <property type="entry name" value="DADACBPTASE3"/>
</dbReference>
<dbReference type="InterPro" id="IPR006311">
    <property type="entry name" value="TAT_signal"/>
</dbReference>
<dbReference type="PANTHER" id="PTHR30023">
    <property type="entry name" value="D-ALANYL-D-ALANINE CARBOXYPEPTIDASE"/>
    <property type="match status" value="1"/>
</dbReference>
<keyword evidence="4" id="KW-0121">Carboxypeptidase</keyword>
<feature type="signal peptide" evidence="3">
    <location>
        <begin position="1"/>
        <end position="24"/>
    </location>
</feature>
<evidence type="ECO:0000313" key="5">
    <source>
        <dbReference type="Proteomes" id="UP000635142"/>
    </source>
</evidence>
<dbReference type="NCBIfam" id="TIGR00666">
    <property type="entry name" value="PBP4"/>
    <property type="match status" value="1"/>
</dbReference>
<dbReference type="GO" id="GO:0006508">
    <property type="term" value="P:proteolysis"/>
    <property type="evidence" value="ECO:0007669"/>
    <property type="project" value="InterPro"/>
</dbReference>
<comment type="similarity">
    <text evidence="1">Belongs to the peptidase S13 family.</text>
</comment>
<reference evidence="4" key="1">
    <citation type="submission" date="2020-08" db="EMBL/GenBank/DDBJ databases">
        <title>Sulfitobacter aestuariivivens sp. nov., isolated from a tidal flat.</title>
        <authorList>
            <person name="Park S."/>
            <person name="Yoon J.-H."/>
        </authorList>
    </citation>
    <scope>NUCLEOTIDE SEQUENCE</scope>
    <source>
        <strain evidence="4">TSTF-M16</strain>
    </source>
</reference>
<dbReference type="InterPro" id="IPR000667">
    <property type="entry name" value="Peptidase_S13"/>
</dbReference>
<dbReference type="SUPFAM" id="SSF56601">
    <property type="entry name" value="beta-lactamase/transpeptidase-like"/>
    <property type="match status" value="1"/>
</dbReference>
<keyword evidence="5" id="KW-1185">Reference proteome</keyword>